<dbReference type="SUPFAM" id="SSF51338">
    <property type="entry name" value="Composite domain of metallo-dependent hydrolases"/>
    <property type="match status" value="1"/>
</dbReference>
<accession>B0VF25</accession>
<evidence type="ECO:0000313" key="4">
    <source>
        <dbReference type="Proteomes" id="UP000002019"/>
    </source>
</evidence>
<dbReference type="SUPFAM" id="SSF51556">
    <property type="entry name" value="Metallo-dependent hydrolases"/>
    <property type="match status" value="1"/>
</dbReference>
<evidence type="ECO:0000313" key="3">
    <source>
        <dbReference type="EMBL" id="CAO80077.1"/>
    </source>
</evidence>
<dbReference type="eggNOG" id="COG0044">
    <property type="taxonomic scope" value="Bacteria"/>
</dbReference>
<evidence type="ECO:0000259" key="2">
    <source>
        <dbReference type="Pfam" id="PF01979"/>
    </source>
</evidence>
<dbReference type="Proteomes" id="UP000002019">
    <property type="component" value="Chromosome"/>
</dbReference>
<dbReference type="PANTHER" id="PTHR11647:SF1">
    <property type="entry name" value="COLLAPSIN RESPONSE MEDIATOR PROTEIN"/>
    <property type="match status" value="1"/>
</dbReference>
<dbReference type="InterPro" id="IPR032466">
    <property type="entry name" value="Metal_Hydrolase"/>
</dbReference>
<keyword evidence="4" id="KW-1185">Reference proteome</keyword>
<dbReference type="STRING" id="459349.CLOAM0167"/>
<organism evidence="3 4">
    <name type="scientific">Cloacimonas acidaminovorans (strain Evry)</name>
    <dbReference type="NCBI Taxonomy" id="459349"/>
    <lineage>
        <taxon>Bacteria</taxon>
        <taxon>Pseudomonadati</taxon>
        <taxon>Candidatus Cloacimonadota</taxon>
        <taxon>Candidatus Cloacimonadia</taxon>
        <taxon>Candidatus Cloacimonadales</taxon>
        <taxon>Candidatus Cloacimonadaceae</taxon>
        <taxon>Candidatus Cloacimonas</taxon>
    </lineage>
</organism>
<dbReference type="PANTHER" id="PTHR11647">
    <property type="entry name" value="HYDRANTOINASE/DIHYDROPYRIMIDINASE FAMILY MEMBER"/>
    <property type="match status" value="1"/>
</dbReference>
<dbReference type="Pfam" id="PF01979">
    <property type="entry name" value="Amidohydro_1"/>
    <property type="match status" value="1"/>
</dbReference>
<proteinExistence type="predicted"/>
<dbReference type="InterPro" id="IPR011059">
    <property type="entry name" value="Metal-dep_hydrolase_composite"/>
</dbReference>
<evidence type="ECO:0000256" key="1">
    <source>
        <dbReference type="ARBA" id="ARBA00001947"/>
    </source>
</evidence>
<reference evidence="3 4" key="1">
    <citation type="journal article" date="2008" name="J. Bacteriol.">
        <title>'Candidatus Cloacamonas acidaminovorans': genome sequence reconstruction provides a first glimpse of a new bacterial division.</title>
        <authorList>
            <person name="Pelletier E."/>
            <person name="Kreimeyer A."/>
            <person name="Bocs S."/>
            <person name="Rouy Z."/>
            <person name="Gyapay G."/>
            <person name="Chouari R."/>
            <person name="Riviere D."/>
            <person name="Ganesan A."/>
            <person name="Daegelen P."/>
            <person name="Sghir A."/>
            <person name="Cohen G.N."/>
            <person name="Medigue C."/>
            <person name="Weissenbach J."/>
            <person name="Le Paslier D."/>
        </authorList>
    </citation>
    <scope>NUCLEOTIDE SEQUENCE [LARGE SCALE GENOMIC DNA]</scope>
    <source>
        <strain evidence="4">Evry</strain>
    </source>
</reference>
<dbReference type="Gene3D" id="3.20.20.140">
    <property type="entry name" value="Metal-dependent hydrolases"/>
    <property type="match status" value="1"/>
</dbReference>
<comment type="cofactor">
    <cofactor evidence="1">
        <name>Zn(2+)</name>
        <dbReference type="ChEBI" id="CHEBI:29105"/>
    </cofactor>
</comment>
<sequence>MKLLKSVSLPTSSTALKTVNVLFEDKIIKLSTDEIEVEEDVQIIDAKGLLMLPGGIDPHTHILAKNTDSATDLAKITKIALEGGWTTLAELSYHTQSPVFNNSALKKKIALVNANSFTSLALWGHIDIGDYPYHAESAQEIWNKGVVGIALAVPSPNPAIPDITFTEIMDLFFDIYESDTSFAFQGYDYKNYQEFSPTAQLEAIKKILRRMQENPIHIPRISSYPTIEFINSVSKRSDISFATCISDLMALYNPDVFSTPFRCDYADFADLLFDLLRSNKIYLLSNCVAPPVKNPNYCELFQGCNPELMNYSYLWVLSEIWKKRKVPLATCLKMTSENAAKRLGIYPEKGSLDPGSDADFVLYDPEATTIVKGNKGNDIELSGSFKAIYLKGNQVAGKDFATIQQGSFLARSTNPKRRHNNSSWI</sequence>
<dbReference type="OrthoDB" id="9765462at2"/>
<gene>
    <name evidence="3" type="ordered locus">CLOAM0167</name>
</gene>
<dbReference type="EMBL" id="CU466930">
    <property type="protein sequence ID" value="CAO80077.1"/>
    <property type="molecule type" value="Genomic_DNA"/>
</dbReference>
<dbReference type="InterPro" id="IPR006680">
    <property type="entry name" value="Amidohydro-rel"/>
</dbReference>
<protein>
    <recommendedName>
        <fullName evidence="2">Amidohydrolase-related domain-containing protein</fullName>
    </recommendedName>
</protein>
<dbReference type="KEGG" id="caci:CLOAM0167"/>
<dbReference type="RefSeq" id="WP_015423938.1">
    <property type="nucleotide sequence ID" value="NC_020449.1"/>
</dbReference>
<name>B0VF25_CLOAI</name>
<feature type="domain" description="Amidohydrolase-related" evidence="2">
    <location>
        <begin position="322"/>
        <end position="374"/>
    </location>
</feature>
<dbReference type="GO" id="GO:0016810">
    <property type="term" value="F:hydrolase activity, acting on carbon-nitrogen (but not peptide) bonds"/>
    <property type="evidence" value="ECO:0007669"/>
    <property type="project" value="InterPro"/>
</dbReference>
<dbReference type="InterPro" id="IPR050378">
    <property type="entry name" value="Metallo-dep_Hydrolases_sf"/>
</dbReference>
<dbReference type="AlphaFoldDB" id="B0VF25"/>
<dbReference type="HOGENOM" id="CLU_015572_4_2_0"/>